<dbReference type="PROSITE" id="PS00409">
    <property type="entry name" value="PROKAR_NTER_METHYL"/>
    <property type="match status" value="1"/>
</dbReference>
<dbReference type="Proteomes" id="UP001595462">
    <property type="component" value="Unassembled WGS sequence"/>
</dbReference>
<evidence type="ECO:0000256" key="5">
    <source>
        <dbReference type="ARBA" id="ARBA00022481"/>
    </source>
</evidence>
<dbReference type="Gene3D" id="3.10.610.10">
    <property type="entry name" value="GSPII I/J protein-like"/>
    <property type="match status" value="1"/>
</dbReference>
<protein>
    <recommendedName>
        <fullName evidence="3">Type II secretion system protein J</fullName>
    </recommendedName>
</protein>
<dbReference type="NCBIfam" id="TIGR01711">
    <property type="entry name" value="gspJ"/>
    <property type="match status" value="1"/>
</dbReference>
<dbReference type="InterPro" id="IPR045584">
    <property type="entry name" value="Pilin-like"/>
</dbReference>
<sequence length="219" mass="24235">MNPRNRQQGFTLVELLIAIAIFVVMAAMAYGGLSAVISSRETVTAALDRSKTMQMAVWRIGNDLEQIVNRPIRDSFGDSQPALAGSPDVGIQFTRNGWRNPLGEIRSSLQRVAYRVDEDDNLVRDYWRVLDQAQDSVPVESTLVEEVSNVEWRFLDSDRQWQDRWPPNGGLGAAGAATSGLPSDVASAQYDPPLAIELRFTAPAWGDVRLLYMVPGADK</sequence>
<dbReference type="Pfam" id="PF07963">
    <property type="entry name" value="N_methyl"/>
    <property type="match status" value="1"/>
</dbReference>
<keyword evidence="6" id="KW-0997">Cell inner membrane</keyword>
<dbReference type="SUPFAM" id="SSF54523">
    <property type="entry name" value="Pili subunits"/>
    <property type="match status" value="1"/>
</dbReference>
<evidence type="ECO:0000256" key="7">
    <source>
        <dbReference type="ARBA" id="ARBA00022692"/>
    </source>
</evidence>
<keyword evidence="4" id="KW-1003">Cell membrane</keyword>
<evidence type="ECO:0000256" key="10">
    <source>
        <dbReference type="SAM" id="Phobius"/>
    </source>
</evidence>
<dbReference type="InterPro" id="IPR051621">
    <property type="entry name" value="T2SS_protein_J"/>
</dbReference>
<dbReference type="InterPro" id="IPR010055">
    <property type="entry name" value="T2SS_protein-GspJ"/>
</dbReference>
<evidence type="ECO:0000256" key="9">
    <source>
        <dbReference type="ARBA" id="ARBA00023136"/>
    </source>
</evidence>
<evidence type="ECO:0000256" key="3">
    <source>
        <dbReference type="ARBA" id="ARBA00021539"/>
    </source>
</evidence>
<gene>
    <name evidence="11" type="primary">gspJ</name>
    <name evidence="11" type="ORF">ACFOSU_11685</name>
</gene>
<keyword evidence="5" id="KW-0488">Methylation</keyword>
<dbReference type="Pfam" id="PF11612">
    <property type="entry name" value="T2SSJ"/>
    <property type="match status" value="1"/>
</dbReference>
<feature type="transmembrane region" description="Helical" evidence="10">
    <location>
        <begin position="12"/>
        <end position="33"/>
    </location>
</feature>
<comment type="caution">
    <text evidence="11">The sequence shown here is derived from an EMBL/GenBank/DDBJ whole genome shotgun (WGS) entry which is preliminary data.</text>
</comment>
<keyword evidence="7 10" id="KW-0812">Transmembrane</keyword>
<proteinExistence type="inferred from homology"/>
<evidence type="ECO:0000256" key="8">
    <source>
        <dbReference type="ARBA" id="ARBA00022989"/>
    </source>
</evidence>
<keyword evidence="12" id="KW-1185">Reference proteome</keyword>
<name>A0ABV7ESH1_9GAMM</name>
<dbReference type="PANTHER" id="PTHR39583">
    <property type="entry name" value="TYPE II SECRETION SYSTEM PROTEIN J-RELATED"/>
    <property type="match status" value="1"/>
</dbReference>
<evidence type="ECO:0000313" key="12">
    <source>
        <dbReference type="Proteomes" id="UP001595462"/>
    </source>
</evidence>
<dbReference type="PANTHER" id="PTHR39583:SF2">
    <property type="entry name" value="TYPE II SECRETION SYSTEM PROTEIN J"/>
    <property type="match status" value="1"/>
</dbReference>
<evidence type="ECO:0000256" key="2">
    <source>
        <dbReference type="ARBA" id="ARBA00011084"/>
    </source>
</evidence>
<evidence type="ECO:0000256" key="4">
    <source>
        <dbReference type="ARBA" id="ARBA00022475"/>
    </source>
</evidence>
<reference evidence="12" key="1">
    <citation type="journal article" date="2019" name="Int. J. Syst. Evol. Microbiol.">
        <title>The Global Catalogue of Microorganisms (GCM) 10K type strain sequencing project: providing services to taxonomists for standard genome sequencing and annotation.</title>
        <authorList>
            <consortium name="The Broad Institute Genomics Platform"/>
            <consortium name="The Broad Institute Genome Sequencing Center for Infectious Disease"/>
            <person name="Wu L."/>
            <person name="Ma J."/>
        </authorList>
    </citation>
    <scope>NUCLEOTIDE SEQUENCE [LARGE SCALE GENOMIC DNA]</scope>
    <source>
        <strain evidence="12">KCTC 52640</strain>
    </source>
</reference>
<evidence type="ECO:0000256" key="6">
    <source>
        <dbReference type="ARBA" id="ARBA00022519"/>
    </source>
</evidence>
<dbReference type="RefSeq" id="WP_380689786.1">
    <property type="nucleotide sequence ID" value="NZ_JBHRSS010000004.1"/>
</dbReference>
<accession>A0ABV7ESH1</accession>
<dbReference type="Gene3D" id="2.10.70.20">
    <property type="entry name" value="gspk-gspi-gspj complex like domains"/>
    <property type="match status" value="1"/>
</dbReference>
<keyword evidence="8 10" id="KW-1133">Transmembrane helix</keyword>
<evidence type="ECO:0000256" key="1">
    <source>
        <dbReference type="ARBA" id="ARBA00004377"/>
    </source>
</evidence>
<dbReference type="EMBL" id="JBHRSS010000004">
    <property type="protein sequence ID" value="MFC3104547.1"/>
    <property type="molecule type" value="Genomic_DNA"/>
</dbReference>
<dbReference type="InterPro" id="IPR012902">
    <property type="entry name" value="N_methyl_site"/>
</dbReference>
<organism evidence="11 12">
    <name type="scientific">Salinisphaera aquimarina</name>
    <dbReference type="NCBI Taxonomy" id="2094031"/>
    <lineage>
        <taxon>Bacteria</taxon>
        <taxon>Pseudomonadati</taxon>
        <taxon>Pseudomonadota</taxon>
        <taxon>Gammaproteobacteria</taxon>
        <taxon>Salinisphaerales</taxon>
        <taxon>Salinisphaeraceae</taxon>
        <taxon>Salinisphaera</taxon>
    </lineage>
</organism>
<comment type="similarity">
    <text evidence="2">Belongs to the GSP J family.</text>
</comment>
<keyword evidence="9 10" id="KW-0472">Membrane</keyword>
<comment type="subcellular location">
    <subcellularLocation>
        <location evidence="1">Cell inner membrane</location>
        <topology evidence="1">Single-pass membrane protein</topology>
    </subcellularLocation>
</comment>
<dbReference type="NCBIfam" id="TIGR02532">
    <property type="entry name" value="IV_pilin_GFxxxE"/>
    <property type="match status" value="1"/>
</dbReference>
<evidence type="ECO:0000313" key="11">
    <source>
        <dbReference type="EMBL" id="MFC3104547.1"/>
    </source>
</evidence>